<feature type="region of interest" description="Disordered" evidence="2">
    <location>
        <begin position="1"/>
        <end position="141"/>
    </location>
</feature>
<protein>
    <submittedName>
        <fullName evidence="4">Uncharacterized protein</fullName>
    </submittedName>
</protein>
<dbReference type="OrthoDB" id="3190515at2759"/>
<keyword evidence="3" id="KW-0472">Membrane</keyword>
<dbReference type="EMBL" id="JAEVFJ010000020">
    <property type="protein sequence ID" value="KAH8099272.1"/>
    <property type="molecule type" value="Genomic_DNA"/>
</dbReference>
<feature type="compositionally biased region" description="Basic residues" evidence="2">
    <location>
        <begin position="574"/>
        <end position="586"/>
    </location>
</feature>
<feature type="region of interest" description="Disordered" evidence="2">
    <location>
        <begin position="432"/>
        <end position="484"/>
    </location>
</feature>
<evidence type="ECO:0000256" key="3">
    <source>
        <dbReference type="SAM" id="Phobius"/>
    </source>
</evidence>
<evidence type="ECO:0000313" key="4">
    <source>
        <dbReference type="EMBL" id="KAH8099272.1"/>
    </source>
</evidence>
<feature type="region of interest" description="Disordered" evidence="2">
    <location>
        <begin position="179"/>
        <end position="221"/>
    </location>
</feature>
<keyword evidence="5" id="KW-1185">Reference proteome</keyword>
<feature type="region of interest" description="Disordered" evidence="2">
    <location>
        <begin position="500"/>
        <end position="534"/>
    </location>
</feature>
<feature type="compositionally biased region" description="Polar residues" evidence="2">
    <location>
        <begin position="188"/>
        <end position="205"/>
    </location>
</feature>
<feature type="transmembrane region" description="Helical" evidence="3">
    <location>
        <begin position="1000"/>
        <end position="1020"/>
    </location>
</feature>
<gene>
    <name evidence="4" type="ORF">BXZ70DRAFT_943029</name>
</gene>
<feature type="compositionally biased region" description="Basic and acidic residues" evidence="2">
    <location>
        <begin position="600"/>
        <end position="609"/>
    </location>
</feature>
<keyword evidence="3" id="KW-0812">Transmembrane</keyword>
<feature type="transmembrane region" description="Helical" evidence="3">
    <location>
        <begin position="975"/>
        <end position="994"/>
    </location>
</feature>
<accession>A0A8K0XNP5</accession>
<name>A0A8K0XNP5_9AGAR</name>
<dbReference type="Proteomes" id="UP000813824">
    <property type="component" value="Unassembled WGS sequence"/>
</dbReference>
<feature type="compositionally biased region" description="Polar residues" evidence="2">
    <location>
        <begin position="64"/>
        <end position="81"/>
    </location>
</feature>
<dbReference type="AlphaFoldDB" id="A0A8K0XNP5"/>
<feature type="region of interest" description="Disordered" evidence="2">
    <location>
        <begin position="546"/>
        <end position="627"/>
    </location>
</feature>
<feature type="compositionally biased region" description="Low complexity" evidence="2">
    <location>
        <begin position="206"/>
        <end position="215"/>
    </location>
</feature>
<evidence type="ECO:0000313" key="5">
    <source>
        <dbReference type="Proteomes" id="UP000813824"/>
    </source>
</evidence>
<feature type="compositionally biased region" description="Polar residues" evidence="2">
    <location>
        <begin position="503"/>
        <end position="534"/>
    </location>
</feature>
<feature type="compositionally biased region" description="Basic and acidic residues" evidence="2">
    <location>
        <begin position="82"/>
        <end position="93"/>
    </location>
</feature>
<keyword evidence="1" id="KW-0175">Coiled coil</keyword>
<evidence type="ECO:0000256" key="1">
    <source>
        <dbReference type="SAM" id="Coils"/>
    </source>
</evidence>
<feature type="compositionally biased region" description="Polar residues" evidence="2">
    <location>
        <begin position="7"/>
        <end position="31"/>
    </location>
</feature>
<feature type="coiled-coil region" evidence="1">
    <location>
        <begin position="668"/>
        <end position="697"/>
    </location>
</feature>
<comment type="caution">
    <text evidence="4">The sequence shown here is derived from an EMBL/GenBank/DDBJ whole genome shotgun (WGS) entry which is preliminary data.</text>
</comment>
<sequence>MADAGPSNPTSTSHNAVTPPSSLSKASSRVQFPQDYDHASADGSRKSMSTQMAALGLGRPPVARTSTSRSNTYGERSSSRGQHSDDTRPRVKSVDAPIPSPGPSRPRFTAEAGTSQPRRATPPAHRLSTKRGKSRVGFPEPEVDIDTSYVSKTFSDEYDLANEDPRILEDVQRAIRMKARREARSKQPHQQVGTERKVTTVSDIASGSSLSPQSSPKRMTIPTSSQLMDSAEPEIDFSPSIRTVPLHPVPSSTNGGATLDWTIPGLEDEKHDRRWRTLSIMRKPKEKLAVPSNKEVVEKQESLYTDKLAQIRAKVQPVTFRKAAITKDQLERQYAALLGTINTAPVPPNILGAARWYASQDEARRTALDRTEPLTWLKHLDKSRRTLARFPWHVTAHILEEYLTIKHRPDAMETIPEYGVVDNLILKHSPGSLVQSGEKSPSSGSWSWTPPTQSIEPSLSRKPWSSDAPVSFEPVLDSGRDSIGDESRISDNIISHWMHSRAGGSTSPRNSTQSSLFYSGWPNGNGTSPNNSRLNFKDFAQRIRRKPYGGSEDGLSSARNSISEQSQEEDRSVFHKRTSSKARARHTSLQLLSRSAPPTDDEKASKELDVATAHSDGDAPPTAKPMLSAQLSPGIEKIGRQVSPRQRAAAPRFATRRVSLPSYNQFFIKQAEQRRQADDEEQERLEYERKLRMLEDTMAQNHNTRQILQRISHHMKEYYNVQHALSELVGVAQPRLPQDVLEAFNHDPAAVIGSTKRFKGAKAVEDIHERIIRQQHTIRSYIASISNRSEPGPARNIFEEPIASLMASLTQLEADKSTIAREAENVVDALQRVKGVHSAVKKEYNETLSHTSLIYPELSQIITLEENYRNHYQQLWNIGLDALTLLLDTVTPFWRNYGKVIGEDMQDFLIVPWYRNEFTGEVNWYPIKSFPKRSLRHWIGLLLFSCMSVVVLMLQLRAALSSTFFLYIPWLADSGLRWLVFPFFLVALMLQWIAVVFELFLILAEAGIVIWWLGWSIRIFV</sequence>
<feature type="transmembrane region" description="Helical" evidence="3">
    <location>
        <begin position="935"/>
        <end position="954"/>
    </location>
</feature>
<organism evidence="4 5">
    <name type="scientific">Cristinia sonorae</name>
    <dbReference type="NCBI Taxonomy" id="1940300"/>
    <lineage>
        <taxon>Eukaryota</taxon>
        <taxon>Fungi</taxon>
        <taxon>Dikarya</taxon>
        <taxon>Basidiomycota</taxon>
        <taxon>Agaricomycotina</taxon>
        <taxon>Agaricomycetes</taxon>
        <taxon>Agaricomycetidae</taxon>
        <taxon>Agaricales</taxon>
        <taxon>Pleurotineae</taxon>
        <taxon>Stephanosporaceae</taxon>
        <taxon>Cristinia</taxon>
    </lineage>
</organism>
<proteinExistence type="predicted"/>
<feature type="compositionally biased region" description="Low complexity" evidence="2">
    <location>
        <begin position="435"/>
        <end position="454"/>
    </location>
</feature>
<reference evidence="4" key="1">
    <citation type="journal article" date="2021" name="New Phytol.">
        <title>Evolutionary innovations through gain and loss of genes in the ectomycorrhizal Boletales.</title>
        <authorList>
            <person name="Wu G."/>
            <person name="Miyauchi S."/>
            <person name="Morin E."/>
            <person name="Kuo A."/>
            <person name="Drula E."/>
            <person name="Varga T."/>
            <person name="Kohler A."/>
            <person name="Feng B."/>
            <person name="Cao Y."/>
            <person name="Lipzen A."/>
            <person name="Daum C."/>
            <person name="Hundley H."/>
            <person name="Pangilinan J."/>
            <person name="Johnson J."/>
            <person name="Barry K."/>
            <person name="LaButti K."/>
            <person name="Ng V."/>
            <person name="Ahrendt S."/>
            <person name="Min B."/>
            <person name="Choi I.G."/>
            <person name="Park H."/>
            <person name="Plett J.M."/>
            <person name="Magnuson J."/>
            <person name="Spatafora J.W."/>
            <person name="Nagy L.G."/>
            <person name="Henrissat B."/>
            <person name="Grigoriev I.V."/>
            <person name="Yang Z.L."/>
            <person name="Xu J."/>
            <person name="Martin F.M."/>
        </authorList>
    </citation>
    <scope>NUCLEOTIDE SEQUENCE</scope>
    <source>
        <strain evidence="4">KKN 215</strain>
    </source>
</reference>
<keyword evidence="3" id="KW-1133">Transmembrane helix</keyword>
<evidence type="ECO:0000256" key="2">
    <source>
        <dbReference type="SAM" id="MobiDB-lite"/>
    </source>
</evidence>
<feature type="compositionally biased region" description="Basic and acidic residues" evidence="2">
    <location>
        <begin position="35"/>
        <end position="45"/>
    </location>
</feature>